<organism evidence="1 2">
    <name type="scientific">Nonomuraea guangzhouensis</name>
    <dbReference type="NCBI Taxonomy" id="1291555"/>
    <lineage>
        <taxon>Bacteria</taxon>
        <taxon>Bacillati</taxon>
        <taxon>Actinomycetota</taxon>
        <taxon>Actinomycetes</taxon>
        <taxon>Streptosporangiales</taxon>
        <taxon>Streptosporangiaceae</taxon>
        <taxon>Nonomuraea</taxon>
    </lineage>
</organism>
<evidence type="ECO:0000313" key="2">
    <source>
        <dbReference type="Proteomes" id="UP001597097"/>
    </source>
</evidence>
<dbReference type="SUPFAM" id="SSF160104">
    <property type="entry name" value="Acetoacetate decarboxylase-like"/>
    <property type="match status" value="1"/>
</dbReference>
<dbReference type="Pfam" id="PF06314">
    <property type="entry name" value="ADC"/>
    <property type="match status" value="1"/>
</dbReference>
<dbReference type="Proteomes" id="UP001597097">
    <property type="component" value="Unassembled WGS sequence"/>
</dbReference>
<sequence>IEGRAAEPPYLHTLPLVHTRLFPAWLPSEEPVTRLVASEVSDVEFSEVWTGRAEVRFPDVPDADLAGLAPVEVGRGYVFSYAETLHHGQALEPA</sequence>
<feature type="non-terminal residue" evidence="1">
    <location>
        <position position="1"/>
    </location>
</feature>
<dbReference type="EMBL" id="JBHUCM010000017">
    <property type="protein sequence ID" value="MFD1539759.1"/>
    <property type="molecule type" value="Genomic_DNA"/>
</dbReference>
<evidence type="ECO:0000313" key="1">
    <source>
        <dbReference type="EMBL" id="MFD1539759.1"/>
    </source>
</evidence>
<dbReference type="InterPro" id="IPR010451">
    <property type="entry name" value="Acetoacetate_decarboxylase"/>
</dbReference>
<gene>
    <name evidence="1" type="ORF">ACFSJ0_22085</name>
</gene>
<protein>
    <submittedName>
        <fullName evidence="1">Acetoacetate decarboxylase family protein</fullName>
    </submittedName>
</protein>
<name>A0ABW4GAK0_9ACTN</name>
<proteinExistence type="predicted"/>
<comment type="caution">
    <text evidence="1">The sequence shown here is derived from an EMBL/GenBank/DDBJ whole genome shotgun (WGS) entry which is preliminary data.</text>
</comment>
<dbReference type="InterPro" id="IPR023375">
    <property type="entry name" value="ADC_dom_sf"/>
</dbReference>
<reference evidence="2" key="1">
    <citation type="journal article" date="2019" name="Int. J. Syst. Evol. Microbiol.">
        <title>The Global Catalogue of Microorganisms (GCM) 10K type strain sequencing project: providing services to taxonomists for standard genome sequencing and annotation.</title>
        <authorList>
            <consortium name="The Broad Institute Genomics Platform"/>
            <consortium name="The Broad Institute Genome Sequencing Center for Infectious Disease"/>
            <person name="Wu L."/>
            <person name="Ma J."/>
        </authorList>
    </citation>
    <scope>NUCLEOTIDE SEQUENCE [LARGE SCALE GENOMIC DNA]</scope>
    <source>
        <strain evidence="2">CGMCC 1.15399</strain>
    </source>
</reference>
<dbReference type="RefSeq" id="WP_378622115.1">
    <property type="nucleotide sequence ID" value="NZ_JBHUCM010000017.1"/>
</dbReference>
<keyword evidence="2" id="KW-1185">Reference proteome</keyword>
<accession>A0ABW4GAK0</accession>
<dbReference type="Gene3D" id="2.40.400.10">
    <property type="entry name" value="Acetoacetate decarboxylase-like"/>
    <property type="match status" value="1"/>
</dbReference>